<keyword evidence="2" id="KW-0863">Zinc-finger</keyword>
<evidence type="ECO:0000256" key="1">
    <source>
        <dbReference type="ARBA" id="ARBA00022723"/>
    </source>
</evidence>
<protein>
    <recommendedName>
        <fullName evidence="4">DnaJ homolog subfamily C member 21</fullName>
    </recommendedName>
</protein>
<sequence length="550" mass="64067">MKCYYEVLGVSREVSEEELKKAYRKLALKLHPDKNLDNPEEAKEQFQLIQQAYEVLSDPQERAWYDNHRESILRGAGSDYKDDSLYIFQYFTPSCFKGYGDDEKGFFTVYREVFNKLAAEDVDYMSDVDSDFEVPSFGNSDSSYEDVVSPFYAYWHSYSTKKSYAWLDLYDIRDAPNRRVVRAIEKENKKIREKARKQRNEEIRNLVAFVRKRDKRVQEHAKLLEERALENAKKSEERRKKIIREKQEIFKNYEETEWSKFSNVEKELKAIEANLDAEFGESEELSIEDVESENEEVDFDVDSLYCVACNKLFKTAKALENHKNSKKHKENVEFIKVWMLNEEKEMTKAENDVSTEDSADSDIESSSSENIDMKCEGINVLENQGRKKNKKQKLPATYNDNGSDNSDIDFDMMCGQSKKQRKKQKQRAEKKEESCSDANKPESIEEVNKTNSKKVKEIVDDSIEGSINSVPVSKVKNKKSKEKKDKKFDNVNNVQDLNNCCVTCHSEFSSKNKLFDHLKKTGHSVYIPHVTSAAKERAEERGRGKGKRCK</sequence>
<dbReference type="Pfam" id="PF00226">
    <property type="entry name" value="DnaJ"/>
    <property type="match status" value="1"/>
</dbReference>
<reference evidence="7" key="2">
    <citation type="submission" date="2023-05" db="EMBL/GenBank/DDBJ databases">
        <authorList>
            <person name="Fouks B."/>
        </authorList>
    </citation>
    <scope>NUCLEOTIDE SEQUENCE</scope>
    <source>
        <strain evidence="7">Stay&amp;Tobe</strain>
        <tissue evidence="7">Testes</tissue>
    </source>
</reference>
<name>A0AAD8E4E6_DIPPU</name>
<keyword evidence="1" id="KW-0479">Metal-binding</keyword>
<dbReference type="AlphaFoldDB" id="A0AAD8E4E6"/>
<evidence type="ECO:0000259" key="6">
    <source>
        <dbReference type="PROSITE" id="PS50076"/>
    </source>
</evidence>
<feature type="compositionally biased region" description="Basic and acidic residues" evidence="5">
    <location>
        <begin position="426"/>
        <end position="453"/>
    </location>
</feature>
<dbReference type="FunFam" id="1.10.287.110:FF:000046">
    <property type="entry name" value="dnaJ homolog subfamily C member 21"/>
    <property type="match status" value="1"/>
</dbReference>
<dbReference type="Pfam" id="PF12171">
    <property type="entry name" value="zf-C2H2_jaz"/>
    <property type="match status" value="1"/>
</dbReference>
<feature type="domain" description="J" evidence="6">
    <location>
        <begin position="3"/>
        <end position="69"/>
    </location>
</feature>
<dbReference type="PROSITE" id="PS50076">
    <property type="entry name" value="DNAJ_2"/>
    <property type="match status" value="1"/>
</dbReference>
<evidence type="ECO:0000256" key="3">
    <source>
        <dbReference type="ARBA" id="ARBA00022833"/>
    </source>
</evidence>
<dbReference type="PANTHER" id="PTHR44029">
    <property type="entry name" value="DNAJ HOMOLOG SUBFAMILY C MEMBER 21"/>
    <property type="match status" value="1"/>
</dbReference>
<dbReference type="Pfam" id="PF21884">
    <property type="entry name" value="ZUO1-like_ZHD"/>
    <property type="match status" value="1"/>
</dbReference>
<evidence type="ECO:0000256" key="5">
    <source>
        <dbReference type="SAM" id="MobiDB-lite"/>
    </source>
</evidence>
<proteinExistence type="predicted"/>
<dbReference type="InterPro" id="IPR054076">
    <property type="entry name" value="ZUO1-like_ZHD"/>
</dbReference>
<dbReference type="InterPro" id="IPR051964">
    <property type="entry name" value="Chaperone_stress_response"/>
</dbReference>
<dbReference type="PROSITE" id="PS00028">
    <property type="entry name" value="ZINC_FINGER_C2H2_1"/>
    <property type="match status" value="2"/>
</dbReference>
<dbReference type="SUPFAM" id="SSF57667">
    <property type="entry name" value="beta-beta-alpha zinc fingers"/>
    <property type="match status" value="1"/>
</dbReference>
<feature type="compositionally biased region" description="Acidic residues" evidence="5">
    <location>
        <begin position="353"/>
        <end position="363"/>
    </location>
</feature>
<dbReference type="PANTHER" id="PTHR44029:SF1">
    <property type="entry name" value="DNAJ HOMOLOG SUBFAMILY C MEMBER 21"/>
    <property type="match status" value="1"/>
</dbReference>
<dbReference type="InterPro" id="IPR018253">
    <property type="entry name" value="DnaJ_domain_CS"/>
</dbReference>
<organism evidence="7 8">
    <name type="scientific">Diploptera punctata</name>
    <name type="common">Pacific beetle cockroach</name>
    <dbReference type="NCBI Taxonomy" id="6984"/>
    <lineage>
        <taxon>Eukaryota</taxon>
        <taxon>Metazoa</taxon>
        <taxon>Ecdysozoa</taxon>
        <taxon>Arthropoda</taxon>
        <taxon>Hexapoda</taxon>
        <taxon>Insecta</taxon>
        <taxon>Pterygota</taxon>
        <taxon>Neoptera</taxon>
        <taxon>Polyneoptera</taxon>
        <taxon>Dictyoptera</taxon>
        <taxon>Blattodea</taxon>
        <taxon>Blaberoidea</taxon>
        <taxon>Blaberidae</taxon>
        <taxon>Diplopterinae</taxon>
        <taxon>Diploptera</taxon>
    </lineage>
</organism>
<dbReference type="InterPro" id="IPR003604">
    <property type="entry name" value="Matrin/U1-like-C_Znf_C2H2"/>
</dbReference>
<evidence type="ECO:0000256" key="2">
    <source>
        <dbReference type="ARBA" id="ARBA00022771"/>
    </source>
</evidence>
<dbReference type="EMBL" id="JASPKZ010009794">
    <property type="protein sequence ID" value="KAJ9576416.1"/>
    <property type="molecule type" value="Genomic_DNA"/>
</dbReference>
<reference evidence="7" key="1">
    <citation type="journal article" date="2023" name="IScience">
        <title>Live-bearing cockroach genome reveals convergent evolutionary mechanisms linked to viviparity in insects and beyond.</title>
        <authorList>
            <person name="Fouks B."/>
            <person name="Harrison M.C."/>
            <person name="Mikhailova A.A."/>
            <person name="Marchal E."/>
            <person name="English S."/>
            <person name="Carruthers M."/>
            <person name="Jennings E.C."/>
            <person name="Chiamaka E.L."/>
            <person name="Frigard R.A."/>
            <person name="Pippel M."/>
            <person name="Attardo G.M."/>
            <person name="Benoit J.B."/>
            <person name="Bornberg-Bauer E."/>
            <person name="Tobe S.S."/>
        </authorList>
    </citation>
    <scope>NUCLEOTIDE SEQUENCE</scope>
    <source>
        <strain evidence="7">Stay&amp;Tobe</strain>
    </source>
</reference>
<dbReference type="InterPro" id="IPR013087">
    <property type="entry name" value="Znf_C2H2_type"/>
</dbReference>
<dbReference type="CDD" id="cd06257">
    <property type="entry name" value="DnaJ"/>
    <property type="match status" value="1"/>
</dbReference>
<accession>A0AAD8E4E6</accession>
<dbReference type="Gene3D" id="3.30.160.60">
    <property type="entry name" value="Classic Zinc Finger"/>
    <property type="match status" value="1"/>
</dbReference>
<keyword evidence="8" id="KW-1185">Reference proteome</keyword>
<dbReference type="SMART" id="SM00271">
    <property type="entry name" value="DnaJ"/>
    <property type="match status" value="1"/>
</dbReference>
<dbReference type="SMART" id="SM00355">
    <property type="entry name" value="ZnF_C2H2"/>
    <property type="match status" value="2"/>
</dbReference>
<evidence type="ECO:0000313" key="8">
    <source>
        <dbReference type="Proteomes" id="UP001233999"/>
    </source>
</evidence>
<dbReference type="SUPFAM" id="SSF46565">
    <property type="entry name" value="Chaperone J-domain"/>
    <property type="match status" value="1"/>
</dbReference>
<dbReference type="SMART" id="SM00451">
    <property type="entry name" value="ZnF_U1"/>
    <property type="match status" value="1"/>
</dbReference>
<dbReference type="Proteomes" id="UP001233999">
    <property type="component" value="Unassembled WGS sequence"/>
</dbReference>
<evidence type="ECO:0000313" key="7">
    <source>
        <dbReference type="EMBL" id="KAJ9576416.1"/>
    </source>
</evidence>
<dbReference type="PRINTS" id="PR00625">
    <property type="entry name" value="JDOMAIN"/>
</dbReference>
<gene>
    <name evidence="7" type="ORF">L9F63_006728</name>
</gene>
<dbReference type="InterPro" id="IPR036236">
    <property type="entry name" value="Znf_C2H2_sf"/>
</dbReference>
<dbReference type="PROSITE" id="PS00636">
    <property type="entry name" value="DNAJ_1"/>
    <property type="match status" value="1"/>
</dbReference>
<dbReference type="InterPro" id="IPR001623">
    <property type="entry name" value="DnaJ_domain"/>
</dbReference>
<keyword evidence="3" id="KW-0862">Zinc</keyword>
<dbReference type="GO" id="GO:0003676">
    <property type="term" value="F:nucleic acid binding"/>
    <property type="evidence" value="ECO:0007669"/>
    <property type="project" value="InterPro"/>
</dbReference>
<evidence type="ECO:0000256" key="4">
    <source>
        <dbReference type="ARBA" id="ARBA00074367"/>
    </source>
</evidence>
<dbReference type="Gene3D" id="1.10.287.110">
    <property type="entry name" value="DnaJ domain"/>
    <property type="match status" value="1"/>
</dbReference>
<comment type="caution">
    <text evidence="7">The sequence shown here is derived from an EMBL/GenBank/DDBJ whole genome shotgun (WGS) entry which is preliminary data.</text>
</comment>
<dbReference type="InterPro" id="IPR022755">
    <property type="entry name" value="Znf_C2H2_jaz"/>
</dbReference>
<dbReference type="GO" id="GO:0008270">
    <property type="term" value="F:zinc ion binding"/>
    <property type="evidence" value="ECO:0007669"/>
    <property type="project" value="UniProtKB-KW"/>
</dbReference>
<dbReference type="InterPro" id="IPR036869">
    <property type="entry name" value="J_dom_sf"/>
</dbReference>
<dbReference type="GO" id="GO:0005737">
    <property type="term" value="C:cytoplasm"/>
    <property type="evidence" value="ECO:0007669"/>
    <property type="project" value="TreeGrafter"/>
</dbReference>
<feature type="region of interest" description="Disordered" evidence="5">
    <location>
        <begin position="347"/>
        <end position="453"/>
    </location>
</feature>